<gene>
    <name evidence="1" type="ORF">ADFLV_1608</name>
</gene>
<dbReference type="RefSeq" id="WP_129010736.1">
    <property type="nucleotide sequence ID" value="NZ_CP053835.1"/>
</dbReference>
<sequence length="72" mass="8867">MILLIIELLQKFDYKVDETNIKKFLKALQKIEEHQHQLFLEDLEKTLQFFEDKKRLQEQDFLNSLREKESDI</sequence>
<name>A0AAE7E7I9_9BACT</name>
<dbReference type="Proteomes" id="UP000503313">
    <property type="component" value="Chromosome"/>
</dbReference>
<reference evidence="1 2" key="1">
    <citation type="submission" date="2020-05" db="EMBL/GenBank/DDBJ databases">
        <title>Complete genome sequencing of Campylobacter and Arcobacter type strains.</title>
        <authorList>
            <person name="Miller W.G."/>
            <person name="Yee E."/>
        </authorList>
    </citation>
    <scope>NUCLEOTIDE SEQUENCE [LARGE SCALE GENOMIC DNA]</scope>
    <source>
        <strain evidence="1 2">LMG 25694</strain>
    </source>
</reference>
<keyword evidence="2" id="KW-1185">Reference proteome</keyword>
<evidence type="ECO:0000313" key="2">
    <source>
        <dbReference type="Proteomes" id="UP000503313"/>
    </source>
</evidence>
<dbReference type="AlphaFoldDB" id="A0AAE7E7I9"/>
<accession>A0AAE7E7I9</accession>
<proteinExistence type="predicted"/>
<evidence type="ECO:0000313" key="1">
    <source>
        <dbReference type="EMBL" id="QKF77629.1"/>
    </source>
</evidence>
<organism evidence="1 2">
    <name type="scientific">Arcobacter defluvii</name>
    <dbReference type="NCBI Taxonomy" id="873191"/>
    <lineage>
        <taxon>Bacteria</taxon>
        <taxon>Pseudomonadati</taxon>
        <taxon>Campylobacterota</taxon>
        <taxon>Epsilonproteobacteria</taxon>
        <taxon>Campylobacterales</taxon>
        <taxon>Arcobacteraceae</taxon>
        <taxon>Arcobacter</taxon>
    </lineage>
</organism>
<dbReference type="KEGG" id="adz:ADFLV_1608"/>
<protein>
    <submittedName>
        <fullName evidence="1">Uncharacterized protein</fullName>
    </submittedName>
</protein>
<dbReference type="EMBL" id="CP053835">
    <property type="protein sequence ID" value="QKF77629.1"/>
    <property type="molecule type" value="Genomic_DNA"/>
</dbReference>